<dbReference type="Proteomes" id="UP000190102">
    <property type="component" value="Unassembled WGS sequence"/>
</dbReference>
<dbReference type="GO" id="GO:0036376">
    <property type="term" value="P:sodium ion export across plasma membrane"/>
    <property type="evidence" value="ECO:0007669"/>
    <property type="project" value="InterPro"/>
</dbReference>
<sequence>MSSPTQQPATTAPQNPAIFKVLPDGTVLYKTWQDAEAARQQQKASSPSGATVKKLSQVKYGESYLSKDGQAVPYTLGGLVEFQFTGLIVVIVVLAGLSLICSAIGRLIKKLEPAGAAAVVPVAAPLVTPAVPQSGIHPGLTDQQLVVLLTAAASEMLGGPVRVDKFKPLTAKDLNWAAQGRSVLQSHRLK</sequence>
<dbReference type="GO" id="GO:0005886">
    <property type="term" value="C:plasma membrane"/>
    <property type="evidence" value="ECO:0007669"/>
    <property type="project" value="UniProtKB-SubCell"/>
</dbReference>
<dbReference type="InterPro" id="IPR005899">
    <property type="entry name" value="Na_pump_deCOase"/>
</dbReference>
<keyword evidence="4 6" id="KW-1133">Transmembrane helix</keyword>
<keyword evidence="2" id="KW-1003">Cell membrane</keyword>
<proteinExistence type="predicted"/>
<protein>
    <submittedName>
        <fullName evidence="7">Oxaloacetate decarboxylase, gamma chain</fullName>
    </submittedName>
</protein>
<dbReference type="AlphaFoldDB" id="A0A1T4QQD7"/>
<evidence type="ECO:0000313" key="8">
    <source>
        <dbReference type="Proteomes" id="UP000190102"/>
    </source>
</evidence>
<dbReference type="GO" id="GO:0015081">
    <property type="term" value="F:sodium ion transmembrane transporter activity"/>
    <property type="evidence" value="ECO:0007669"/>
    <property type="project" value="InterPro"/>
</dbReference>
<evidence type="ECO:0000256" key="6">
    <source>
        <dbReference type="SAM" id="Phobius"/>
    </source>
</evidence>
<reference evidence="8" key="1">
    <citation type="submission" date="2017-02" db="EMBL/GenBank/DDBJ databases">
        <authorList>
            <person name="Varghese N."/>
            <person name="Submissions S."/>
        </authorList>
    </citation>
    <scope>NUCLEOTIDE SEQUENCE [LARGE SCALE GENOMIC DNA]</scope>
    <source>
        <strain evidence="8">ATCC BAA-34</strain>
    </source>
</reference>
<keyword evidence="5 6" id="KW-0472">Membrane</keyword>
<comment type="subcellular location">
    <subcellularLocation>
        <location evidence="1">Cell membrane</location>
    </subcellularLocation>
</comment>
<name>A0A1T4QQD7_9BACT</name>
<evidence type="ECO:0000256" key="2">
    <source>
        <dbReference type="ARBA" id="ARBA00022475"/>
    </source>
</evidence>
<keyword evidence="8" id="KW-1185">Reference proteome</keyword>
<evidence type="ECO:0000256" key="3">
    <source>
        <dbReference type="ARBA" id="ARBA00022692"/>
    </source>
</evidence>
<gene>
    <name evidence="7" type="ORF">SAMN02745119_02501</name>
</gene>
<evidence type="ECO:0000256" key="4">
    <source>
        <dbReference type="ARBA" id="ARBA00022989"/>
    </source>
</evidence>
<accession>A0A1T4QQD7</accession>
<keyword evidence="3 6" id="KW-0812">Transmembrane</keyword>
<evidence type="ECO:0000256" key="5">
    <source>
        <dbReference type="ARBA" id="ARBA00023136"/>
    </source>
</evidence>
<dbReference type="RefSeq" id="WP_161947494.1">
    <property type="nucleotide sequence ID" value="NZ_FUWR01000014.1"/>
</dbReference>
<evidence type="ECO:0000313" key="7">
    <source>
        <dbReference type="EMBL" id="SKA05983.1"/>
    </source>
</evidence>
<evidence type="ECO:0000256" key="1">
    <source>
        <dbReference type="ARBA" id="ARBA00004236"/>
    </source>
</evidence>
<feature type="transmembrane region" description="Helical" evidence="6">
    <location>
        <begin position="82"/>
        <end position="104"/>
    </location>
</feature>
<dbReference type="Pfam" id="PF04277">
    <property type="entry name" value="OAD_gamma"/>
    <property type="match status" value="1"/>
</dbReference>
<dbReference type="STRING" id="115783.SAMN02745119_02501"/>
<organism evidence="7 8">
    <name type="scientific">Trichlorobacter thiogenes</name>
    <dbReference type="NCBI Taxonomy" id="115783"/>
    <lineage>
        <taxon>Bacteria</taxon>
        <taxon>Pseudomonadati</taxon>
        <taxon>Thermodesulfobacteriota</taxon>
        <taxon>Desulfuromonadia</taxon>
        <taxon>Geobacterales</taxon>
        <taxon>Geobacteraceae</taxon>
        <taxon>Trichlorobacter</taxon>
    </lineage>
</organism>
<dbReference type="EMBL" id="FUWR01000014">
    <property type="protein sequence ID" value="SKA05983.1"/>
    <property type="molecule type" value="Genomic_DNA"/>
</dbReference>